<protein>
    <submittedName>
        <fullName evidence="1">Uncharacterized protein</fullName>
    </submittedName>
</protein>
<comment type="caution">
    <text evidence="1">The sequence shown here is derived from an EMBL/GenBank/DDBJ whole genome shotgun (WGS) entry which is preliminary data.</text>
</comment>
<keyword evidence="2" id="KW-1185">Reference proteome</keyword>
<accession>A0A2V4UD57</accession>
<gene>
    <name evidence="1" type="ORF">DFP82_11245</name>
</gene>
<dbReference type="Proteomes" id="UP000247746">
    <property type="component" value="Unassembled WGS sequence"/>
</dbReference>
<name>A0A2V4UD57_9GAMM</name>
<evidence type="ECO:0000313" key="1">
    <source>
        <dbReference type="EMBL" id="PYE36599.1"/>
    </source>
</evidence>
<dbReference type="RefSeq" id="WP_110924254.1">
    <property type="nucleotide sequence ID" value="NZ_QJSU01000012.1"/>
</dbReference>
<evidence type="ECO:0000313" key="2">
    <source>
        <dbReference type="Proteomes" id="UP000247746"/>
    </source>
</evidence>
<sequence>MFVLLGCSEEPKPENGFEDFASNEESYYNNSINGVTNPYGVEKNIYLYSGYDKQGLENDHQAFNYCHFKVFKIKNDFDIGSQSLQDYLKKFDNRYLKENPNSLHGDYGGVVETTWIQQKEMDEKIFNPLNINLKDYYGQEINIPPGQARFEECIDFIHDDKEVKTYIRKYNHYFSEGFSQGEEVKYNKGDFLQVIDNPDTLVKFKLACISTIVELYDPDKKFLIRLSFQTHDSYPEC</sequence>
<proteinExistence type="predicted"/>
<organism evidence="1 2">
    <name type="scientific">Psychrobacter fozii</name>
    <dbReference type="NCBI Taxonomy" id="198480"/>
    <lineage>
        <taxon>Bacteria</taxon>
        <taxon>Pseudomonadati</taxon>
        <taxon>Pseudomonadota</taxon>
        <taxon>Gammaproteobacteria</taxon>
        <taxon>Moraxellales</taxon>
        <taxon>Moraxellaceae</taxon>
        <taxon>Psychrobacter</taxon>
    </lineage>
</organism>
<dbReference type="EMBL" id="QJSU01000012">
    <property type="protein sequence ID" value="PYE36599.1"/>
    <property type="molecule type" value="Genomic_DNA"/>
</dbReference>
<reference evidence="1 2" key="1">
    <citation type="submission" date="2018-06" db="EMBL/GenBank/DDBJ databases">
        <title>Genomic Encyclopedia of Type Strains, Phase III (KMG-III): the genomes of soil and plant-associated and newly described type strains.</title>
        <authorList>
            <person name="Whitman W."/>
        </authorList>
    </citation>
    <scope>NUCLEOTIDE SEQUENCE [LARGE SCALE GENOMIC DNA]</scope>
    <source>
        <strain evidence="1 2">CECT 5889</strain>
    </source>
</reference>
<dbReference type="AlphaFoldDB" id="A0A2V4UD57"/>